<feature type="compositionally biased region" description="Polar residues" evidence="1">
    <location>
        <begin position="724"/>
        <end position="753"/>
    </location>
</feature>
<organism evidence="2 3">
    <name type="scientific">Petrolisthes manimaculis</name>
    <dbReference type="NCBI Taxonomy" id="1843537"/>
    <lineage>
        <taxon>Eukaryota</taxon>
        <taxon>Metazoa</taxon>
        <taxon>Ecdysozoa</taxon>
        <taxon>Arthropoda</taxon>
        <taxon>Crustacea</taxon>
        <taxon>Multicrustacea</taxon>
        <taxon>Malacostraca</taxon>
        <taxon>Eumalacostraca</taxon>
        <taxon>Eucarida</taxon>
        <taxon>Decapoda</taxon>
        <taxon>Pleocyemata</taxon>
        <taxon>Anomura</taxon>
        <taxon>Galatheoidea</taxon>
        <taxon>Porcellanidae</taxon>
        <taxon>Petrolisthes</taxon>
    </lineage>
</organism>
<keyword evidence="3" id="KW-1185">Reference proteome</keyword>
<feature type="compositionally biased region" description="Basic and acidic residues" evidence="1">
    <location>
        <begin position="261"/>
        <end position="278"/>
    </location>
</feature>
<gene>
    <name evidence="2" type="ORF">Pmani_023589</name>
</gene>
<dbReference type="AlphaFoldDB" id="A0AAE1PBQ0"/>
<accession>A0AAE1PBQ0</accession>
<evidence type="ECO:0000313" key="2">
    <source>
        <dbReference type="EMBL" id="KAK4304466.1"/>
    </source>
</evidence>
<name>A0AAE1PBQ0_9EUCA</name>
<feature type="region of interest" description="Disordered" evidence="1">
    <location>
        <begin position="774"/>
        <end position="800"/>
    </location>
</feature>
<feature type="compositionally biased region" description="Polar residues" evidence="1">
    <location>
        <begin position="19"/>
        <end position="28"/>
    </location>
</feature>
<sequence length="800" mass="85490">METPVSAVTHSNRKESPAASPTQLVSNSTDRRYSQVVHEYLKRHGGGSSGGSSVSYGEDNNGGRGSDVSTIPVSHILTRQADLAGPRGPSYVRWDNPDTPLTHRQHGSKEKGSSSKRPDKGAGKGFQAVGGNMTIRSTRAPSQSTANDSYMTAQSDFSPHELLFETPPDNEPQMTSTNKTSQLTSFQPSYSSQQVTPDPQQHSQSFQSIQLTPLTPLSSAPSSASASPLESSASVSPKMGLKTFMSTSSARDVSDPNLKNNRQEGEQNKRTKTEKEVTWKGGNKRKGDNDKKYTMSEPATRSRKKCYHNPFSGTPNTTNPFIVKPKHQESNLHHQLGVGVGNEDERCSRNHLPAITVISVGGSPHNILPSIGEEETYNKEGKVTPASLESDQQGDGTFLVNSGTRNGEMNSYIESMSDFSEPTSINPVRLNFESESVQWSGLSQRYQGTLGNQNYPPDEPDTHTYNLSSPASTPATVGESKTMAREWWTPWGSGRHQSITINPPRPRPRPQPQSTSQQAAQESRVVCKERTYTHPYFFIPLPSKLVYFDPSSTVPAHRNGVLLSPGYPTPHTSGLNFTPVKTNSTSTTDTSKANKNPADLYTIISTSAGIGSPTTLNYTTNTNTSDTNSPTTSTSLYNASTTQEPTTSANTITKLQSNVTSTGHGFNESTPSYTVVTSVLGNLTAVPTDPSIATAPNGSTTTAFTSVSATSTLSTTNTSIPSSASTSPRTNITSTTLGPDSQPNPATSISSITPDSLGYQSLMNILRNLGGSSSSITKTVSSTPSTLPSGSTLRSKAAGV</sequence>
<evidence type="ECO:0000256" key="1">
    <source>
        <dbReference type="SAM" id="MobiDB-lite"/>
    </source>
</evidence>
<feature type="region of interest" description="Disordered" evidence="1">
    <location>
        <begin position="709"/>
        <end position="753"/>
    </location>
</feature>
<dbReference type="EMBL" id="JAWZYT010002421">
    <property type="protein sequence ID" value="KAK4304466.1"/>
    <property type="molecule type" value="Genomic_DNA"/>
</dbReference>
<feature type="compositionally biased region" description="Low complexity" evidence="1">
    <location>
        <begin position="618"/>
        <end position="635"/>
    </location>
</feature>
<feature type="compositionally biased region" description="Low complexity" evidence="1">
    <location>
        <begin position="581"/>
        <end position="593"/>
    </location>
</feature>
<feature type="region of interest" description="Disordered" evidence="1">
    <location>
        <begin position="493"/>
        <end position="524"/>
    </location>
</feature>
<feature type="region of interest" description="Disordered" evidence="1">
    <location>
        <begin position="1"/>
        <end position="317"/>
    </location>
</feature>
<comment type="caution">
    <text evidence="2">The sequence shown here is derived from an EMBL/GenBank/DDBJ whole genome shotgun (WGS) entry which is preliminary data.</text>
</comment>
<feature type="compositionally biased region" description="Polar residues" evidence="1">
    <location>
        <begin position="172"/>
        <end position="210"/>
    </location>
</feature>
<dbReference type="Proteomes" id="UP001292094">
    <property type="component" value="Unassembled WGS sequence"/>
</dbReference>
<proteinExistence type="predicted"/>
<evidence type="ECO:0000313" key="3">
    <source>
        <dbReference type="Proteomes" id="UP001292094"/>
    </source>
</evidence>
<feature type="compositionally biased region" description="Basic and acidic residues" evidence="1">
    <location>
        <begin position="107"/>
        <end position="122"/>
    </location>
</feature>
<feature type="region of interest" description="Disordered" evidence="1">
    <location>
        <begin position="618"/>
        <end position="649"/>
    </location>
</feature>
<feature type="region of interest" description="Disordered" evidence="1">
    <location>
        <begin position="573"/>
        <end position="593"/>
    </location>
</feature>
<feature type="compositionally biased region" description="Polar residues" evidence="1">
    <location>
        <begin position="1"/>
        <end position="10"/>
    </location>
</feature>
<reference evidence="2" key="1">
    <citation type="submission" date="2023-11" db="EMBL/GenBank/DDBJ databases">
        <title>Genome assemblies of two species of porcelain crab, Petrolisthes cinctipes and Petrolisthes manimaculis (Anomura: Porcellanidae).</title>
        <authorList>
            <person name="Angst P."/>
        </authorList>
    </citation>
    <scope>NUCLEOTIDE SEQUENCE</scope>
    <source>
        <strain evidence="2">PB745_02</strain>
        <tissue evidence="2">Gill</tissue>
    </source>
</reference>
<feature type="compositionally biased region" description="Basic and acidic residues" evidence="1">
    <location>
        <begin position="285"/>
        <end position="294"/>
    </location>
</feature>
<protein>
    <submittedName>
        <fullName evidence="2">Uncharacterized protein</fullName>
    </submittedName>
</protein>
<feature type="compositionally biased region" description="Polar residues" evidence="1">
    <location>
        <begin position="636"/>
        <end position="649"/>
    </location>
</feature>
<feature type="compositionally biased region" description="Polar residues" evidence="1">
    <location>
        <begin position="134"/>
        <end position="157"/>
    </location>
</feature>
<feature type="region of interest" description="Disordered" evidence="1">
    <location>
        <begin position="448"/>
        <end position="481"/>
    </location>
</feature>
<feature type="compositionally biased region" description="Low complexity" evidence="1">
    <location>
        <begin position="211"/>
        <end position="237"/>
    </location>
</feature>
<feature type="compositionally biased region" description="Low complexity" evidence="1">
    <location>
        <begin position="709"/>
        <end position="723"/>
    </location>
</feature>
<feature type="compositionally biased region" description="Polar residues" evidence="1">
    <location>
        <begin position="463"/>
        <end position="475"/>
    </location>
</feature>